<dbReference type="InterPro" id="IPR006597">
    <property type="entry name" value="Sel1-like"/>
</dbReference>
<name>A0A1B1YTS7_9GAMM</name>
<dbReference type="OrthoDB" id="8561742at2"/>
<dbReference type="InParanoid" id="A0A1B1YTS7"/>
<organism evidence="1 2">
    <name type="scientific">Immundisolibacter cernigliae</name>
    <dbReference type="NCBI Taxonomy" id="1810504"/>
    <lineage>
        <taxon>Bacteria</taxon>
        <taxon>Pseudomonadati</taxon>
        <taxon>Pseudomonadota</taxon>
        <taxon>Gammaproteobacteria</taxon>
        <taxon>Immundisolibacterales</taxon>
        <taxon>Immundisolibacteraceae</taxon>
        <taxon>Immundisolibacter</taxon>
    </lineage>
</organism>
<dbReference type="EMBL" id="CP014671">
    <property type="protein sequence ID" value="ANX04175.1"/>
    <property type="molecule type" value="Genomic_DNA"/>
</dbReference>
<dbReference type="KEGG" id="gbi:PG2T_08295"/>
<evidence type="ECO:0000313" key="2">
    <source>
        <dbReference type="Proteomes" id="UP000092952"/>
    </source>
</evidence>
<reference evidence="2" key="1">
    <citation type="submission" date="2016-03" db="EMBL/GenBank/DDBJ databases">
        <title>Complete genome sequence of Solimmundus cernigliae, representing a novel lineage of polycyclic aromatic hydrocarbon degraders within the Gammaproteobacteria.</title>
        <authorList>
            <person name="Singleton D.R."/>
            <person name="Dickey A.N."/>
            <person name="Scholl E.H."/>
            <person name="Wright F.A."/>
            <person name="Aitken M.D."/>
        </authorList>
    </citation>
    <scope>NUCLEOTIDE SEQUENCE [LARGE SCALE GENOMIC DNA]</scope>
    <source>
        <strain evidence="2">TR3.2</strain>
    </source>
</reference>
<dbReference type="PANTHER" id="PTHR11102">
    <property type="entry name" value="SEL-1-LIKE PROTEIN"/>
    <property type="match status" value="1"/>
</dbReference>
<dbReference type="InterPro" id="IPR050767">
    <property type="entry name" value="Sel1_AlgK"/>
</dbReference>
<sequence length="143" mass="15974">MEHLGQGVPQDYVQAVKWYRLAAEQGRAAAQRTLGFMYDKGQGVPQDYVQAVKWYRLAAEQGDAAAQNNLGTMYDYGRGVPQDYVQAHKWYSLAASQALTKSESHEQVVKNRDQAAARMTPAQIAEAKRLAREWTPKSEGLGQ</sequence>
<proteinExistence type="predicted"/>
<evidence type="ECO:0000313" key="1">
    <source>
        <dbReference type="EMBL" id="ANX04175.1"/>
    </source>
</evidence>
<keyword evidence="2" id="KW-1185">Reference proteome</keyword>
<accession>A0A1B1YTS7</accession>
<dbReference type="PANTHER" id="PTHR11102:SF160">
    <property type="entry name" value="ERAD-ASSOCIATED E3 UBIQUITIN-PROTEIN LIGASE COMPONENT HRD3"/>
    <property type="match status" value="1"/>
</dbReference>
<gene>
    <name evidence="1" type="ORF">PG2T_08295</name>
</gene>
<dbReference type="InterPro" id="IPR011990">
    <property type="entry name" value="TPR-like_helical_dom_sf"/>
</dbReference>
<dbReference type="SMART" id="SM00671">
    <property type="entry name" value="SEL1"/>
    <property type="match status" value="3"/>
</dbReference>
<dbReference type="Gene3D" id="1.25.40.10">
    <property type="entry name" value="Tetratricopeptide repeat domain"/>
    <property type="match status" value="1"/>
</dbReference>
<protein>
    <recommendedName>
        <fullName evidence="3">Sel1 repeat family protein</fullName>
    </recommendedName>
</protein>
<dbReference type="STRING" id="1810504.PG2T_08295"/>
<dbReference type="Proteomes" id="UP000092952">
    <property type="component" value="Chromosome"/>
</dbReference>
<evidence type="ECO:0008006" key="3">
    <source>
        <dbReference type="Google" id="ProtNLM"/>
    </source>
</evidence>
<dbReference type="SUPFAM" id="SSF81901">
    <property type="entry name" value="HCP-like"/>
    <property type="match status" value="1"/>
</dbReference>
<dbReference type="AlphaFoldDB" id="A0A1B1YTS7"/>
<dbReference type="Pfam" id="PF08238">
    <property type="entry name" value="Sel1"/>
    <property type="match status" value="3"/>
</dbReference>